<gene>
    <name evidence="7" type="ORF">I0Q91_01710</name>
</gene>
<dbReference type="PIRSF" id="PIRSF000239">
    <property type="entry name" value="AHPC"/>
    <property type="match status" value="1"/>
</dbReference>
<dbReference type="EMBL" id="JADPIE010000001">
    <property type="protein sequence ID" value="MBF8435784.1"/>
    <property type="molecule type" value="Genomic_DNA"/>
</dbReference>
<dbReference type="PANTHER" id="PTHR43110:SF1">
    <property type="entry name" value="THIOL PEROXIDASE"/>
    <property type="match status" value="1"/>
</dbReference>
<organism evidence="7 8">
    <name type="scientific">Halonatronomonas betaini</name>
    <dbReference type="NCBI Taxonomy" id="2778430"/>
    <lineage>
        <taxon>Bacteria</taxon>
        <taxon>Bacillati</taxon>
        <taxon>Bacillota</taxon>
        <taxon>Clostridia</taxon>
        <taxon>Halanaerobiales</taxon>
        <taxon>Halarsenatibacteraceae</taxon>
        <taxon>Halonatronomonas</taxon>
    </lineage>
</organism>
<evidence type="ECO:0000313" key="7">
    <source>
        <dbReference type="EMBL" id="MBF8435784.1"/>
    </source>
</evidence>
<feature type="active site" description="Cysteine sulfenic acid (-SOH) intermediate; for peroxidase activity" evidence="5">
    <location>
        <position position="47"/>
    </location>
</feature>
<comment type="caution">
    <text evidence="7">The sequence shown here is derived from an EMBL/GenBank/DDBJ whole genome shotgun (WGS) entry which is preliminary data.</text>
</comment>
<evidence type="ECO:0000313" key="8">
    <source>
        <dbReference type="Proteomes" id="UP000621436"/>
    </source>
</evidence>
<dbReference type="GO" id="GO:0004601">
    <property type="term" value="F:peroxidase activity"/>
    <property type="evidence" value="ECO:0007669"/>
    <property type="project" value="UniProtKB-KW"/>
</dbReference>
<dbReference type="InterPro" id="IPR036249">
    <property type="entry name" value="Thioredoxin-like_sf"/>
</dbReference>
<reference evidence="7" key="1">
    <citation type="submission" date="2020-11" db="EMBL/GenBank/DDBJ databases">
        <title>Halonatronomonas betainensis gen. nov., sp. nov. a novel haloalkaliphilic representative of the family Halanaerobiacae capable of betaine degradation.</title>
        <authorList>
            <person name="Boltyanskaya Y."/>
            <person name="Kevbrin V."/>
            <person name="Detkova E."/>
            <person name="Grouzdev D.S."/>
            <person name="Koziaeva V."/>
            <person name="Zhilina T."/>
        </authorList>
    </citation>
    <scope>NUCLEOTIDE SEQUENCE</scope>
    <source>
        <strain evidence="7">Z-7014</strain>
    </source>
</reference>
<dbReference type="Proteomes" id="UP000621436">
    <property type="component" value="Unassembled WGS sequence"/>
</dbReference>
<dbReference type="Gene3D" id="3.40.30.10">
    <property type="entry name" value="Glutaredoxin"/>
    <property type="match status" value="1"/>
</dbReference>
<dbReference type="InterPro" id="IPR013766">
    <property type="entry name" value="Thioredoxin_domain"/>
</dbReference>
<dbReference type="PANTHER" id="PTHR43110">
    <property type="entry name" value="THIOL PEROXIDASE"/>
    <property type="match status" value="1"/>
</dbReference>
<evidence type="ECO:0000256" key="2">
    <source>
        <dbReference type="ARBA" id="ARBA00022862"/>
    </source>
</evidence>
<protein>
    <submittedName>
        <fullName evidence="7">Redoxin domain-containing protein</fullName>
    </submittedName>
</protein>
<name>A0A931APR0_9FIRM</name>
<dbReference type="PROSITE" id="PS51352">
    <property type="entry name" value="THIOREDOXIN_2"/>
    <property type="match status" value="1"/>
</dbReference>
<proteinExistence type="predicted"/>
<evidence type="ECO:0000256" key="1">
    <source>
        <dbReference type="ARBA" id="ARBA00022559"/>
    </source>
</evidence>
<feature type="domain" description="Thioredoxin" evidence="6">
    <location>
        <begin position="5"/>
        <end position="154"/>
    </location>
</feature>
<sequence>MTIEKLINSEAPQFNLKDQDGNNVSLSDLKGQKVLLSFHPLAWTGICQTQMEDLEGHYSLFEEYDTVPLGVSVDATPCKKAWAKEIDITNLKMLSDFWPHGALAKNLGIFRDEDGFSERANILIDQSGKIVWAKKYEIDDVPDLEEVFEAIKNH</sequence>
<dbReference type="InterPro" id="IPR024706">
    <property type="entry name" value="Peroxiredoxin_AhpC-typ"/>
</dbReference>
<dbReference type="InterPro" id="IPR000866">
    <property type="entry name" value="AhpC/TSA"/>
</dbReference>
<dbReference type="RefSeq" id="WP_270452459.1">
    <property type="nucleotide sequence ID" value="NZ_JADPIE010000001.1"/>
</dbReference>
<keyword evidence="4" id="KW-0676">Redox-active center</keyword>
<keyword evidence="1" id="KW-0575">Peroxidase</keyword>
<keyword evidence="8" id="KW-1185">Reference proteome</keyword>
<evidence type="ECO:0000256" key="3">
    <source>
        <dbReference type="ARBA" id="ARBA00023002"/>
    </source>
</evidence>
<evidence type="ECO:0000256" key="5">
    <source>
        <dbReference type="PIRSR" id="PIRSR000239-1"/>
    </source>
</evidence>
<keyword evidence="3" id="KW-0560">Oxidoreductase</keyword>
<accession>A0A931APR0</accession>
<dbReference type="AlphaFoldDB" id="A0A931APR0"/>
<dbReference type="InterPro" id="IPR050455">
    <property type="entry name" value="Tpx_Peroxidase_subfamily"/>
</dbReference>
<dbReference type="Pfam" id="PF00578">
    <property type="entry name" value="AhpC-TSA"/>
    <property type="match status" value="1"/>
</dbReference>
<dbReference type="SUPFAM" id="SSF52833">
    <property type="entry name" value="Thioredoxin-like"/>
    <property type="match status" value="1"/>
</dbReference>
<evidence type="ECO:0000259" key="6">
    <source>
        <dbReference type="PROSITE" id="PS51352"/>
    </source>
</evidence>
<keyword evidence="2" id="KW-0049">Antioxidant</keyword>
<evidence type="ECO:0000256" key="4">
    <source>
        <dbReference type="ARBA" id="ARBA00023284"/>
    </source>
</evidence>